<dbReference type="AlphaFoldDB" id="A0A7W9LLM3"/>
<dbReference type="InterPro" id="IPR036291">
    <property type="entry name" value="NAD(P)-bd_dom_sf"/>
</dbReference>
<evidence type="ECO:0000256" key="1">
    <source>
        <dbReference type="ARBA" id="ARBA00006484"/>
    </source>
</evidence>
<dbReference type="PANTHER" id="PTHR44196">
    <property type="entry name" value="DEHYDROGENASE/REDUCTASE SDR FAMILY MEMBER 7B"/>
    <property type="match status" value="1"/>
</dbReference>
<dbReference type="EMBL" id="JACHMM010000001">
    <property type="protein sequence ID" value="MBB5788353.1"/>
    <property type="molecule type" value="Genomic_DNA"/>
</dbReference>
<keyword evidence="2" id="KW-0560">Oxidoreductase</keyword>
<name>A0A7W9LLM3_9ACTN</name>
<dbReference type="CDD" id="cd05233">
    <property type="entry name" value="SDR_c"/>
    <property type="match status" value="1"/>
</dbReference>
<dbReference type="RefSeq" id="WP_184822977.1">
    <property type="nucleotide sequence ID" value="NZ_JACHMM010000001.1"/>
</dbReference>
<keyword evidence="4" id="KW-1185">Reference proteome</keyword>
<comment type="similarity">
    <text evidence="1">Belongs to the short-chain dehydrogenases/reductases (SDR) family.</text>
</comment>
<dbReference type="PRINTS" id="PR00081">
    <property type="entry name" value="GDHRDH"/>
</dbReference>
<accession>A0A7W9LLM3</accession>
<reference evidence="3 4" key="1">
    <citation type="submission" date="2020-08" db="EMBL/GenBank/DDBJ databases">
        <title>Sequencing the genomes of 1000 actinobacteria strains.</title>
        <authorList>
            <person name="Klenk H.-P."/>
        </authorList>
    </citation>
    <scope>NUCLEOTIDE SEQUENCE [LARGE SCALE GENOMIC DNA]</scope>
    <source>
        <strain evidence="3 4">DSM 102122</strain>
    </source>
</reference>
<protein>
    <submittedName>
        <fullName evidence="3">NADP-dependent 3-hydroxy acid dehydrogenase YdfG</fullName>
    </submittedName>
</protein>
<comment type="caution">
    <text evidence="3">The sequence shown here is derived from an EMBL/GenBank/DDBJ whole genome shotgun (WGS) entry which is preliminary data.</text>
</comment>
<gene>
    <name evidence="3" type="ORF">HD601_002928</name>
</gene>
<evidence type="ECO:0000256" key="2">
    <source>
        <dbReference type="ARBA" id="ARBA00023002"/>
    </source>
</evidence>
<proteinExistence type="inferred from homology"/>
<organism evidence="3 4">
    <name type="scientific">Jiangella mangrovi</name>
    <dbReference type="NCBI Taxonomy" id="1524084"/>
    <lineage>
        <taxon>Bacteria</taxon>
        <taxon>Bacillati</taxon>
        <taxon>Actinomycetota</taxon>
        <taxon>Actinomycetes</taxon>
        <taxon>Jiangellales</taxon>
        <taxon>Jiangellaceae</taxon>
        <taxon>Jiangella</taxon>
    </lineage>
</organism>
<sequence length="239" mass="24587">MTRPVLLITGASRGIGAAVARRAAAAGYRLVLTARTAGPLEQLAAELGDDGDDGGADGVLARTVDVTDWTALSGLVAEIEERRGRLDAVVANAGVSVLTSFFGDGGAPPEEWRDLVLTNVYGPALTARAALPALRRTRGHLVLTGSTAGRGIRSGSLYSATKWAVTGLAQAIHAECAGTGVRVTLLQPGLTDTGSIPPSRANDPQLEPDDVAAAVLYALGQPPHVDVTEIVVRPIGHHL</sequence>
<evidence type="ECO:0000313" key="3">
    <source>
        <dbReference type="EMBL" id="MBB5788353.1"/>
    </source>
</evidence>
<dbReference type="SUPFAM" id="SSF51735">
    <property type="entry name" value="NAD(P)-binding Rossmann-fold domains"/>
    <property type="match status" value="1"/>
</dbReference>
<dbReference type="InterPro" id="IPR002347">
    <property type="entry name" value="SDR_fam"/>
</dbReference>
<dbReference type="GO" id="GO:0016020">
    <property type="term" value="C:membrane"/>
    <property type="evidence" value="ECO:0007669"/>
    <property type="project" value="TreeGrafter"/>
</dbReference>
<dbReference type="Proteomes" id="UP000542813">
    <property type="component" value="Unassembled WGS sequence"/>
</dbReference>
<dbReference type="Gene3D" id="3.40.50.720">
    <property type="entry name" value="NAD(P)-binding Rossmann-like Domain"/>
    <property type="match status" value="1"/>
</dbReference>
<evidence type="ECO:0000313" key="4">
    <source>
        <dbReference type="Proteomes" id="UP000542813"/>
    </source>
</evidence>
<dbReference type="PANTHER" id="PTHR44196:SF1">
    <property type="entry name" value="DEHYDROGENASE_REDUCTASE SDR FAMILY MEMBER 7B"/>
    <property type="match status" value="1"/>
</dbReference>
<dbReference type="GO" id="GO:0016491">
    <property type="term" value="F:oxidoreductase activity"/>
    <property type="evidence" value="ECO:0007669"/>
    <property type="project" value="UniProtKB-KW"/>
</dbReference>
<dbReference type="Pfam" id="PF00106">
    <property type="entry name" value="adh_short"/>
    <property type="match status" value="1"/>
</dbReference>